<dbReference type="Proteomes" id="UP000540412">
    <property type="component" value="Unassembled WGS sequence"/>
</dbReference>
<dbReference type="EMBL" id="JACHIT010000002">
    <property type="protein sequence ID" value="MBB5916224.1"/>
    <property type="molecule type" value="Genomic_DNA"/>
</dbReference>
<organism evidence="2 3">
    <name type="scientific">Nocardia transvalensis</name>
    <dbReference type="NCBI Taxonomy" id="37333"/>
    <lineage>
        <taxon>Bacteria</taxon>
        <taxon>Bacillati</taxon>
        <taxon>Actinomycetota</taxon>
        <taxon>Actinomycetes</taxon>
        <taxon>Mycobacteriales</taxon>
        <taxon>Nocardiaceae</taxon>
        <taxon>Nocardia</taxon>
    </lineage>
</organism>
<protein>
    <submittedName>
        <fullName evidence="2">NADPH-dependent ferric siderophore reductase</fullName>
    </submittedName>
</protein>
<dbReference type="PROSITE" id="PS51384">
    <property type="entry name" value="FAD_FR"/>
    <property type="match status" value="1"/>
</dbReference>
<dbReference type="GO" id="GO:0016491">
    <property type="term" value="F:oxidoreductase activity"/>
    <property type="evidence" value="ECO:0007669"/>
    <property type="project" value="InterPro"/>
</dbReference>
<dbReference type="Pfam" id="PF08021">
    <property type="entry name" value="FAD_binding_9"/>
    <property type="match status" value="1"/>
</dbReference>
<dbReference type="InterPro" id="IPR017927">
    <property type="entry name" value="FAD-bd_FR_type"/>
</dbReference>
<proteinExistence type="predicted"/>
<evidence type="ECO:0000259" key="1">
    <source>
        <dbReference type="PROSITE" id="PS51384"/>
    </source>
</evidence>
<dbReference type="AlphaFoldDB" id="A0A7W9PHI7"/>
<dbReference type="RefSeq" id="WP_040752310.1">
    <property type="nucleotide sequence ID" value="NZ_JACHIT010000002.1"/>
</dbReference>
<comment type="caution">
    <text evidence="2">The sequence shown here is derived from an EMBL/GenBank/DDBJ whole genome shotgun (WGS) entry which is preliminary data.</text>
</comment>
<sequence>MSESIKAGVRQRAQSNRLLSLELSVAEIEQLTPGFTRVVLSGSALADYTDPRPADAFKLILPGDAPEPVLRAFTVRRFDSAAQRLTMDVARHEQGSIDWLLALRPGDTVSLSGMRPEWAVGEGVRDHVLIGDDTAVPAIAAIIESLDASDTVSVYLALSDPADIALVPSHPNLTVRRLGAVTEAAEHTPPPVAAARRAQAWIAAEAGQVRRVRAHVTDRWGIARADLLARAYWKLGTTSTDNDSATLARYQEALAGGDDVYDPELAEDIDLAV</sequence>
<feature type="domain" description="FAD-binding FR-type" evidence="1">
    <location>
        <begin position="18"/>
        <end position="121"/>
    </location>
</feature>
<evidence type="ECO:0000313" key="2">
    <source>
        <dbReference type="EMBL" id="MBB5916224.1"/>
    </source>
</evidence>
<evidence type="ECO:0000313" key="3">
    <source>
        <dbReference type="Proteomes" id="UP000540412"/>
    </source>
</evidence>
<reference evidence="2 3" key="1">
    <citation type="submission" date="2020-08" db="EMBL/GenBank/DDBJ databases">
        <title>Sequencing the genomes of 1000 actinobacteria strains.</title>
        <authorList>
            <person name="Klenk H.-P."/>
        </authorList>
    </citation>
    <scope>NUCLEOTIDE SEQUENCE [LARGE SCALE GENOMIC DNA]</scope>
    <source>
        <strain evidence="2 3">DSM 43582</strain>
    </source>
</reference>
<dbReference type="Gene3D" id="3.40.50.80">
    <property type="entry name" value="Nucleotide-binding domain of ferredoxin-NADP reductase (FNR) module"/>
    <property type="match status" value="1"/>
</dbReference>
<dbReference type="InterPro" id="IPR017938">
    <property type="entry name" value="Riboflavin_synthase-like_b-brl"/>
</dbReference>
<dbReference type="SUPFAM" id="SSF63380">
    <property type="entry name" value="Riboflavin synthase domain-like"/>
    <property type="match status" value="1"/>
</dbReference>
<dbReference type="InterPro" id="IPR013113">
    <property type="entry name" value="SIP_FAD-bd"/>
</dbReference>
<dbReference type="InterPro" id="IPR007037">
    <property type="entry name" value="SIP_rossman_dom"/>
</dbReference>
<dbReference type="CDD" id="cd06193">
    <property type="entry name" value="siderophore_interacting"/>
    <property type="match status" value="1"/>
</dbReference>
<gene>
    <name evidence="2" type="ORF">BJY24_005136</name>
</gene>
<accession>A0A7W9PHI7</accession>
<dbReference type="InterPro" id="IPR039374">
    <property type="entry name" value="SIP_fam"/>
</dbReference>
<dbReference type="PANTHER" id="PTHR30157">
    <property type="entry name" value="FERRIC REDUCTASE, NADPH-DEPENDENT"/>
    <property type="match status" value="1"/>
</dbReference>
<dbReference type="Gene3D" id="2.40.30.10">
    <property type="entry name" value="Translation factors"/>
    <property type="match status" value="1"/>
</dbReference>
<keyword evidence="3" id="KW-1185">Reference proteome</keyword>
<dbReference type="PANTHER" id="PTHR30157:SF0">
    <property type="entry name" value="NADPH-DEPENDENT FERRIC-CHELATE REDUCTASE"/>
    <property type="match status" value="1"/>
</dbReference>
<name>A0A7W9PHI7_9NOCA</name>
<dbReference type="Pfam" id="PF04954">
    <property type="entry name" value="SIP"/>
    <property type="match status" value="1"/>
</dbReference>
<dbReference type="InterPro" id="IPR039261">
    <property type="entry name" value="FNR_nucleotide-bd"/>
</dbReference>